<proteinExistence type="predicted"/>
<name>A0A7Z7JF95_9BURK</name>
<dbReference type="AlphaFoldDB" id="A0A7Z7JF95"/>
<accession>A0A7Z7JF95</accession>
<evidence type="ECO:0000313" key="2">
    <source>
        <dbReference type="Proteomes" id="UP000257139"/>
    </source>
</evidence>
<dbReference type="Proteomes" id="UP000257139">
    <property type="component" value="Unassembled WGS sequence"/>
</dbReference>
<organism evidence="1 2">
    <name type="scientific">Cupriavidus taiwanensis</name>
    <dbReference type="NCBI Taxonomy" id="164546"/>
    <lineage>
        <taxon>Bacteria</taxon>
        <taxon>Pseudomonadati</taxon>
        <taxon>Pseudomonadota</taxon>
        <taxon>Betaproteobacteria</taxon>
        <taxon>Burkholderiales</taxon>
        <taxon>Burkholderiaceae</taxon>
        <taxon>Cupriavidus</taxon>
    </lineage>
</organism>
<dbReference type="Gene3D" id="3.10.129.10">
    <property type="entry name" value="Hotdog Thioesterase"/>
    <property type="match status" value="1"/>
</dbReference>
<gene>
    <name evidence="1" type="ORF">CBM2594_U10007</name>
</gene>
<dbReference type="EMBL" id="OGUU01000045">
    <property type="protein sequence ID" value="SPC25506.1"/>
    <property type="molecule type" value="Genomic_DNA"/>
</dbReference>
<comment type="caution">
    <text evidence="1">The sequence shown here is derived from an EMBL/GenBank/DDBJ whole genome shotgun (WGS) entry which is preliminary data.</text>
</comment>
<protein>
    <submittedName>
        <fullName evidence="1">Uncharacterized protein</fullName>
    </submittedName>
</protein>
<reference evidence="1 2" key="1">
    <citation type="submission" date="2018-01" db="EMBL/GenBank/DDBJ databases">
        <authorList>
            <person name="Clerissi C."/>
        </authorList>
    </citation>
    <scope>NUCLEOTIDE SEQUENCE [LARGE SCALE GENOMIC DNA]</scope>
    <source>
        <strain evidence="1">Cupriavidus taiwanensis STM 6021</strain>
    </source>
</reference>
<sequence length="242" mass="25718">MSVSTVVIAARYCGPPRSGNGGYVCGLVAKALAGAAVVRLKAPPPLEQEMRLEIDEQPTARLLHGNTVIGEARAATLDVLPPEPPGFEEAVKASECYVGFVKHSFPRCFVCGPERAAGDGLRIFPGAIEKRSLVAAPWKPDKSLAGKDGLVRSEFLWAALDCTGAFALLPVPEGRTILLGELCANIFNSVCLDEQCVVVGWKLGEDGRKRFAGSAIFAGDTRLVAYARATWIDVERGAYSGT</sequence>
<dbReference type="InterPro" id="IPR029069">
    <property type="entry name" value="HotDog_dom_sf"/>
</dbReference>
<evidence type="ECO:0000313" key="1">
    <source>
        <dbReference type="EMBL" id="SPC25506.1"/>
    </source>
</evidence>
<dbReference type="SUPFAM" id="SSF54637">
    <property type="entry name" value="Thioesterase/thiol ester dehydrase-isomerase"/>
    <property type="match status" value="1"/>
</dbReference>
<dbReference type="RefSeq" id="WP_147309033.1">
    <property type="nucleotide sequence ID" value="NZ_OFSW01000032.1"/>
</dbReference>